<feature type="coiled-coil region" evidence="2">
    <location>
        <begin position="227"/>
        <end position="275"/>
    </location>
</feature>
<name>A0A8T1PXB0_CARIL</name>
<dbReference type="PANTHER" id="PTHR33155">
    <property type="entry name" value="FANTASTIC FOUR-LIKE PROTEIN (DUF3049)"/>
    <property type="match status" value="1"/>
</dbReference>
<evidence type="ECO:0000313" key="5">
    <source>
        <dbReference type="Proteomes" id="UP000811609"/>
    </source>
</evidence>
<sequence length="348" mass="40198">MIMSFCRKSVHYSFLALTTSIDTTTSTTNTDKLPFGCQPYHHQYHISSSLPGGLGLTSAIDGDIQRLPNVIESPSVKSNPPSSPEYIFTTPPRKEPGGMGFIDDMGGGVDGLMSCTESLGFESSDERRFDDKIEEAMIDQNDGNHDSFQRSTTKKLRWKKEGVEVKKFPPPLSSLSPNGQRNFFLRAVRKDGRLELTEVRIDRTEILRASREDGRLRLHLIRDDYIQDSLEEEEEEEENVVLDEEIEREQDYEEKEKEEAVLVEEEEEQAEEQEIGDLEEVQQKVNGDVKEDREKGREVEEWEFPVSGEGFRWCHELVSHHDHHHHHHHSNHHHNLHYVWRQHCVTTG</sequence>
<gene>
    <name evidence="4" type="ORF">CIPAW_08G167600</name>
</gene>
<dbReference type="InterPro" id="IPR021410">
    <property type="entry name" value="FAF"/>
</dbReference>
<accession>A0A8T1PXB0</accession>
<feature type="domain" description="FAF" evidence="3">
    <location>
        <begin position="167"/>
        <end position="220"/>
    </location>
</feature>
<keyword evidence="5" id="KW-1185">Reference proteome</keyword>
<protein>
    <recommendedName>
        <fullName evidence="3">FAF domain-containing protein</fullName>
    </recommendedName>
</protein>
<dbReference type="PANTHER" id="PTHR33155:SF27">
    <property type="entry name" value="FANTASTIC FOUR-LIKE PROTEIN (DUF3049)"/>
    <property type="match status" value="1"/>
</dbReference>
<dbReference type="EMBL" id="CM031816">
    <property type="protein sequence ID" value="KAG6646067.1"/>
    <property type="molecule type" value="Genomic_DNA"/>
</dbReference>
<dbReference type="InterPro" id="IPR046431">
    <property type="entry name" value="FAF_dom"/>
</dbReference>
<organism evidence="4 5">
    <name type="scientific">Carya illinoinensis</name>
    <name type="common">Pecan</name>
    <dbReference type="NCBI Taxonomy" id="32201"/>
    <lineage>
        <taxon>Eukaryota</taxon>
        <taxon>Viridiplantae</taxon>
        <taxon>Streptophyta</taxon>
        <taxon>Embryophyta</taxon>
        <taxon>Tracheophyta</taxon>
        <taxon>Spermatophyta</taxon>
        <taxon>Magnoliopsida</taxon>
        <taxon>eudicotyledons</taxon>
        <taxon>Gunneridae</taxon>
        <taxon>Pentapetalae</taxon>
        <taxon>rosids</taxon>
        <taxon>fabids</taxon>
        <taxon>Fagales</taxon>
        <taxon>Juglandaceae</taxon>
        <taxon>Carya</taxon>
    </lineage>
</organism>
<dbReference type="Pfam" id="PF11250">
    <property type="entry name" value="FAF"/>
    <property type="match status" value="1"/>
</dbReference>
<comment type="caution">
    <text evidence="4">The sequence shown here is derived from an EMBL/GenBank/DDBJ whole genome shotgun (WGS) entry which is preliminary data.</text>
</comment>
<dbReference type="AlphaFoldDB" id="A0A8T1PXB0"/>
<evidence type="ECO:0000313" key="4">
    <source>
        <dbReference type="EMBL" id="KAG6646067.1"/>
    </source>
</evidence>
<evidence type="ECO:0000256" key="1">
    <source>
        <dbReference type="ARBA" id="ARBA00008690"/>
    </source>
</evidence>
<keyword evidence="2" id="KW-0175">Coiled coil</keyword>
<reference evidence="4" key="1">
    <citation type="submission" date="2020-12" db="EMBL/GenBank/DDBJ databases">
        <title>WGS assembly of Carya illinoinensis cv. Pawnee.</title>
        <authorList>
            <person name="Platts A."/>
            <person name="Shu S."/>
            <person name="Wright S."/>
            <person name="Barry K."/>
            <person name="Edger P."/>
            <person name="Pires J.C."/>
            <person name="Schmutz J."/>
        </authorList>
    </citation>
    <scope>NUCLEOTIDE SEQUENCE</scope>
    <source>
        <tissue evidence="4">Leaf</tissue>
    </source>
</reference>
<evidence type="ECO:0000259" key="3">
    <source>
        <dbReference type="Pfam" id="PF11250"/>
    </source>
</evidence>
<evidence type="ECO:0000256" key="2">
    <source>
        <dbReference type="SAM" id="Coils"/>
    </source>
</evidence>
<dbReference type="Proteomes" id="UP000811609">
    <property type="component" value="Chromosome 8"/>
</dbReference>
<proteinExistence type="inferred from homology"/>
<comment type="similarity">
    <text evidence="1">Belongs to the fantastic four family.</text>
</comment>